<dbReference type="Gene3D" id="3.80.10.10">
    <property type="entry name" value="Ribonuclease Inhibitor"/>
    <property type="match status" value="1"/>
</dbReference>
<keyword evidence="6" id="KW-0509">mRNA transport</keyword>
<dbReference type="Gene3D" id="3.10.450.50">
    <property type="match status" value="1"/>
</dbReference>
<keyword evidence="5" id="KW-0677">Repeat</keyword>
<dbReference type="Pfam" id="PF22602">
    <property type="entry name" value="NXF_NTF2"/>
    <property type="match status" value="1"/>
</dbReference>
<evidence type="ECO:0000259" key="12">
    <source>
        <dbReference type="PROSITE" id="PS51281"/>
    </source>
</evidence>
<comment type="caution">
    <text evidence="13">The sequence shown here is derived from an EMBL/GenBank/DDBJ whole genome shotgun (WGS) entry which is preliminary data.</text>
</comment>
<keyword evidence="14" id="KW-1185">Reference proteome</keyword>
<dbReference type="SMART" id="SM00804">
    <property type="entry name" value="TAP_C"/>
    <property type="match status" value="1"/>
</dbReference>
<dbReference type="InterPro" id="IPR040736">
    <property type="entry name" value="Mex67_RRM"/>
</dbReference>
<dbReference type="STRING" id="42249.A0A317SWE7"/>
<evidence type="ECO:0000256" key="7">
    <source>
        <dbReference type="ARBA" id="ARBA00023242"/>
    </source>
</evidence>
<dbReference type="Proteomes" id="UP000246991">
    <property type="component" value="Unassembled WGS sequence"/>
</dbReference>
<dbReference type="AlphaFoldDB" id="A0A317SWE7"/>
<dbReference type="Gene3D" id="1.10.8.10">
    <property type="entry name" value="DNA helicase RuvA subunit, C-terminal domain"/>
    <property type="match status" value="1"/>
</dbReference>
<feature type="region of interest" description="Disordered" evidence="10">
    <location>
        <begin position="1"/>
        <end position="97"/>
    </location>
</feature>
<accession>A0A317SWE7</accession>
<evidence type="ECO:0000256" key="8">
    <source>
        <dbReference type="ARBA" id="ARBA00055253"/>
    </source>
</evidence>
<feature type="domain" description="NTF2" evidence="11">
    <location>
        <begin position="390"/>
        <end position="555"/>
    </location>
</feature>
<keyword evidence="7" id="KW-0539">Nucleus</keyword>
<protein>
    <recommendedName>
        <fullName evidence="9">mRNA export factor MEX67</fullName>
    </recommendedName>
</protein>
<dbReference type="PANTHER" id="PTHR10662:SF22">
    <property type="entry name" value="NUCLEAR RNA EXPORT FACTOR 1"/>
    <property type="match status" value="1"/>
</dbReference>
<dbReference type="InterPro" id="IPR030217">
    <property type="entry name" value="NXF_fam"/>
</dbReference>
<dbReference type="EMBL" id="PYWC01000012">
    <property type="protein sequence ID" value="PWW78758.1"/>
    <property type="molecule type" value="Genomic_DNA"/>
</dbReference>
<dbReference type="InterPro" id="IPR002075">
    <property type="entry name" value="NTF2_dom"/>
</dbReference>
<evidence type="ECO:0000256" key="1">
    <source>
        <dbReference type="ARBA" id="ARBA00004123"/>
    </source>
</evidence>
<dbReference type="SUPFAM" id="SSF52058">
    <property type="entry name" value="L domain-like"/>
    <property type="match status" value="1"/>
</dbReference>
<evidence type="ECO:0000256" key="5">
    <source>
        <dbReference type="ARBA" id="ARBA00022737"/>
    </source>
</evidence>
<evidence type="ECO:0000256" key="10">
    <source>
        <dbReference type="SAM" id="MobiDB-lite"/>
    </source>
</evidence>
<dbReference type="Pfam" id="PF18444">
    <property type="entry name" value="RRM_9"/>
    <property type="match status" value="1"/>
</dbReference>
<dbReference type="InterPro" id="IPR018222">
    <property type="entry name" value="Nuclear_transport_factor_2_euk"/>
</dbReference>
<comment type="function">
    <text evidence="8">Involved in the export of mRNA from the nucleus to the cytoplasm.</text>
</comment>
<dbReference type="InterPro" id="IPR009060">
    <property type="entry name" value="UBA-like_sf"/>
</dbReference>
<evidence type="ECO:0000313" key="14">
    <source>
        <dbReference type="Proteomes" id="UP000246991"/>
    </source>
</evidence>
<gene>
    <name evidence="13" type="ORF">C7212DRAFT_355419</name>
</gene>
<keyword evidence="4" id="KW-0433">Leucine-rich repeat</keyword>
<evidence type="ECO:0000256" key="4">
    <source>
        <dbReference type="ARBA" id="ARBA00022614"/>
    </source>
</evidence>
<dbReference type="GO" id="GO:0003723">
    <property type="term" value="F:RNA binding"/>
    <property type="evidence" value="ECO:0007669"/>
    <property type="project" value="TreeGrafter"/>
</dbReference>
<dbReference type="PROSITE" id="PS51281">
    <property type="entry name" value="TAP_C"/>
    <property type="match status" value="1"/>
</dbReference>
<feature type="compositionally biased region" description="Gly residues" evidence="10">
    <location>
        <begin position="49"/>
        <end position="65"/>
    </location>
</feature>
<organism evidence="13 14">
    <name type="scientific">Tuber magnatum</name>
    <name type="common">white Piedmont truffle</name>
    <dbReference type="NCBI Taxonomy" id="42249"/>
    <lineage>
        <taxon>Eukaryota</taxon>
        <taxon>Fungi</taxon>
        <taxon>Dikarya</taxon>
        <taxon>Ascomycota</taxon>
        <taxon>Pezizomycotina</taxon>
        <taxon>Pezizomycetes</taxon>
        <taxon>Pezizales</taxon>
        <taxon>Tuberaceae</taxon>
        <taxon>Tuber</taxon>
    </lineage>
</organism>
<sequence>MNSTALRPQGSHGGITKRAGGRARVDRDGDLDMDGPSGGRGGRGRGNRNRGGGGGGAGARGGRSGAGSIIPTGPAAGRADLGQNKNRGIPARGPRNGTVSVSETLVEVRITGWKDSKGSAEEAIAFLERKSRIKLRKTLKQGDTIIAQVPFPKIHSILEWNDAQFASSKLRLAAPSLGRLDVTERSEAVISRANPANKDTVDTIQALEGVLANRYNPGGKFLDLSRLGEDVLLRANGFFQLSSTTSKMFPALMQVAEKKFTTAQQKRDTVHSVSLAYNNLKDVRAVTSLSVTFPDLKNLSLEGNSIEDWKMLDNWRHRFRNLEQLVLSGNPVTSQQGYVEEAYRRGLDPAIKRKIAAESAAPATVPTGPDGRPILPRRVQPRFIQDDYGVGMKFLSRFFETYDADRASLLREFYDAESLFSLSVNTSAPRTQEQQNTRQFWDEYIPKSRNLKRVSHSKGRTDRLAMGPDEIARLWGGLPATKHDLANNDAWSFDIWPVEVMSGVMGVLCTVHAEFQELNKVDGPQKIVRRSFDRSFMLRPDVLGEVKVANDMLVVRAYGGFDSWKPEDGSGSTGGGGGHEVGEAAKKSMCEQLMAQTGLRLDWATMCLSETGWNMDSAWKAFLEAKANGAIPQDAYLPGTTTTTPTAAIGVNAAGGGGGIL</sequence>
<dbReference type="PANTHER" id="PTHR10662">
    <property type="entry name" value="NUCLEAR RNA EXPORT FACTOR"/>
    <property type="match status" value="1"/>
</dbReference>
<dbReference type="SUPFAM" id="SSF46934">
    <property type="entry name" value="UBA-like"/>
    <property type="match status" value="1"/>
</dbReference>
<dbReference type="OrthoDB" id="25872at2759"/>
<evidence type="ECO:0000313" key="13">
    <source>
        <dbReference type="EMBL" id="PWW78758.1"/>
    </source>
</evidence>
<dbReference type="InterPro" id="IPR032675">
    <property type="entry name" value="LRR_dom_sf"/>
</dbReference>
<evidence type="ECO:0000256" key="2">
    <source>
        <dbReference type="ARBA" id="ARBA00009285"/>
    </source>
</evidence>
<evidence type="ECO:0000259" key="11">
    <source>
        <dbReference type="PROSITE" id="PS50177"/>
    </source>
</evidence>
<dbReference type="CDD" id="cd14342">
    <property type="entry name" value="UBA_TAP-C"/>
    <property type="match status" value="1"/>
</dbReference>
<dbReference type="InterPro" id="IPR032710">
    <property type="entry name" value="NTF2-like_dom_sf"/>
</dbReference>
<dbReference type="PROSITE" id="PS50177">
    <property type="entry name" value="NTF2_DOMAIN"/>
    <property type="match status" value="1"/>
</dbReference>
<evidence type="ECO:0000256" key="3">
    <source>
        <dbReference type="ARBA" id="ARBA00022448"/>
    </source>
</evidence>
<proteinExistence type="inferred from homology"/>
<feature type="domain" description="TAP-C" evidence="12">
    <location>
        <begin position="584"/>
        <end position="639"/>
    </location>
</feature>
<comment type="similarity">
    <text evidence="2">Belongs to the NXF family.</text>
</comment>
<comment type="subcellular location">
    <subcellularLocation>
        <location evidence="1">Nucleus</location>
    </subcellularLocation>
</comment>
<dbReference type="SUPFAM" id="SSF54427">
    <property type="entry name" value="NTF2-like"/>
    <property type="match status" value="1"/>
</dbReference>
<keyword evidence="3" id="KW-0813">Transport</keyword>
<name>A0A317SWE7_9PEZI</name>
<dbReference type="InterPro" id="IPR005637">
    <property type="entry name" value="TAP_C_dom"/>
</dbReference>
<evidence type="ECO:0000256" key="6">
    <source>
        <dbReference type="ARBA" id="ARBA00022816"/>
    </source>
</evidence>
<dbReference type="GO" id="GO:0042272">
    <property type="term" value="C:nuclear RNA export factor complex"/>
    <property type="evidence" value="ECO:0007669"/>
    <property type="project" value="UniProtKB-ARBA"/>
</dbReference>
<dbReference type="Pfam" id="PF03943">
    <property type="entry name" value="TAP_C"/>
    <property type="match status" value="1"/>
</dbReference>
<evidence type="ECO:0000256" key="9">
    <source>
        <dbReference type="ARBA" id="ARBA00069694"/>
    </source>
</evidence>
<dbReference type="FunFam" id="1.10.8.10:FF:000018">
    <property type="entry name" value="Nuclear RNA export factor 1"/>
    <property type="match status" value="1"/>
</dbReference>
<reference evidence="13 14" key="1">
    <citation type="submission" date="2018-03" db="EMBL/GenBank/DDBJ databases">
        <title>Genomes of Pezizomycetes fungi and the evolution of truffles.</title>
        <authorList>
            <person name="Murat C."/>
            <person name="Payen T."/>
            <person name="Noel B."/>
            <person name="Kuo A."/>
            <person name="Martin F.M."/>
        </authorList>
    </citation>
    <scope>NUCLEOTIDE SEQUENCE [LARGE SCALE GENOMIC DNA]</scope>
    <source>
        <strain evidence="13">091103-1</strain>
    </source>
</reference>
<dbReference type="GO" id="GO:0016973">
    <property type="term" value="P:poly(A)+ mRNA export from nucleus"/>
    <property type="evidence" value="ECO:0007669"/>
    <property type="project" value="TreeGrafter"/>
</dbReference>